<reference evidence="2 3" key="1">
    <citation type="submission" date="2020-12" db="EMBL/GenBank/DDBJ databases">
        <title>Concerted genomic and epigenomic changes stabilize Arabidopsis allopolyploids.</title>
        <authorList>
            <person name="Chen Z."/>
        </authorList>
    </citation>
    <scope>NUCLEOTIDE SEQUENCE [LARGE SCALE GENOMIC DNA]</scope>
    <source>
        <strain evidence="2">As9502</strain>
        <tissue evidence="2">Leaf</tissue>
    </source>
</reference>
<sequence>MPLKKKTRLKKNKGIATKPIDGGRKATTEEPFSTEEPSSMEQNKAIEGGCVEESFLTFSPVLVAAEEETYDKNEEKKAEKDEEEKSEEEEKEEG</sequence>
<organism evidence="2 3">
    <name type="scientific">Arabidopsis suecica</name>
    <name type="common">Swedish thale-cress</name>
    <name type="synonym">Cardaminopsis suecica</name>
    <dbReference type="NCBI Taxonomy" id="45249"/>
    <lineage>
        <taxon>Eukaryota</taxon>
        <taxon>Viridiplantae</taxon>
        <taxon>Streptophyta</taxon>
        <taxon>Embryophyta</taxon>
        <taxon>Tracheophyta</taxon>
        <taxon>Spermatophyta</taxon>
        <taxon>Magnoliopsida</taxon>
        <taxon>eudicotyledons</taxon>
        <taxon>Gunneridae</taxon>
        <taxon>Pentapetalae</taxon>
        <taxon>rosids</taxon>
        <taxon>malvids</taxon>
        <taxon>Brassicales</taxon>
        <taxon>Brassicaceae</taxon>
        <taxon>Camelineae</taxon>
        <taxon>Arabidopsis</taxon>
    </lineage>
</organism>
<dbReference type="EMBL" id="JAEFBJ010000078">
    <property type="protein sequence ID" value="KAG7530753.1"/>
    <property type="molecule type" value="Genomic_DNA"/>
</dbReference>
<proteinExistence type="predicted"/>
<dbReference type="AlphaFoldDB" id="A0A8T1XBS6"/>
<evidence type="ECO:0000313" key="3">
    <source>
        <dbReference type="Proteomes" id="UP000694251"/>
    </source>
</evidence>
<feature type="compositionally biased region" description="Acidic residues" evidence="1">
    <location>
        <begin position="81"/>
        <end position="94"/>
    </location>
</feature>
<dbReference type="Proteomes" id="UP000694251">
    <property type="component" value="Unassembled WGS sequence"/>
</dbReference>
<evidence type="ECO:0000313" key="2">
    <source>
        <dbReference type="EMBL" id="KAG7530753.1"/>
    </source>
</evidence>
<feature type="compositionally biased region" description="Basic residues" evidence="1">
    <location>
        <begin position="1"/>
        <end position="13"/>
    </location>
</feature>
<gene>
    <name evidence="2" type="ORF">ISN44_Un78g000120</name>
</gene>
<evidence type="ECO:0000256" key="1">
    <source>
        <dbReference type="SAM" id="MobiDB-lite"/>
    </source>
</evidence>
<comment type="caution">
    <text evidence="2">The sequence shown here is derived from an EMBL/GenBank/DDBJ whole genome shotgun (WGS) entry which is preliminary data.</text>
</comment>
<keyword evidence="3" id="KW-1185">Reference proteome</keyword>
<feature type="compositionally biased region" description="Basic and acidic residues" evidence="1">
    <location>
        <begin position="70"/>
        <end position="80"/>
    </location>
</feature>
<protein>
    <submittedName>
        <fullName evidence="2">Uncharacterized protein</fullName>
    </submittedName>
</protein>
<feature type="compositionally biased region" description="Low complexity" evidence="1">
    <location>
        <begin position="29"/>
        <end position="41"/>
    </location>
</feature>
<feature type="region of interest" description="Disordered" evidence="1">
    <location>
        <begin position="1"/>
        <end position="47"/>
    </location>
</feature>
<accession>A0A8T1XBS6</accession>
<feature type="region of interest" description="Disordered" evidence="1">
    <location>
        <begin position="66"/>
        <end position="94"/>
    </location>
</feature>
<name>A0A8T1XBS6_ARASU</name>